<dbReference type="EC" id="5.6.2.1" evidence="3"/>
<dbReference type="InterPro" id="IPR003601">
    <property type="entry name" value="Topo_IA_2"/>
</dbReference>
<dbReference type="InterPro" id="IPR006171">
    <property type="entry name" value="TOPRIM_dom"/>
</dbReference>
<gene>
    <name evidence="12" type="ORF">GA398_12195</name>
</gene>
<dbReference type="EMBL" id="WDED01000016">
    <property type="protein sequence ID" value="KAB6147369.1"/>
    <property type="molecule type" value="Genomic_DNA"/>
</dbReference>
<evidence type="ECO:0000256" key="7">
    <source>
        <dbReference type="ARBA" id="ARBA00030003"/>
    </source>
</evidence>
<dbReference type="Pfam" id="PF01751">
    <property type="entry name" value="Toprim"/>
    <property type="match status" value="1"/>
</dbReference>
<dbReference type="Gene3D" id="3.40.50.140">
    <property type="match status" value="1"/>
</dbReference>
<dbReference type="InterPro" id="IPR013497">
    <property type="entry name" value="Topo_IA_cen"/>
</dbReference>
<dbReference type="InterPro" id="IPR023405">
    <property type="entry name" value="Topo_IA_core_domain"/>
</dbReference>
<keyword evidence="6 12" id="KW-0413">Isomerase</keyword>
<evidence type="ECO:0000256" key="2">
    <source>
        <dbReference type="ARBA" id="ARBA00009446"/>
    </source>
</evidence>
<evidence type="ECO:0000256" key="1">
    <source>
        <dbReference type="ARBA" id="ARBA00000213"/>
    </source>
</evidence>
<dbReference type="SMART" id="SM00436">
    <property type="entry name" value="TOP1Bc"/>
    <property type="match status" value="1"/>
</dbReference>
<evidence type="ECO:0000256" key="5">
    <source>
        <dbReference type="ARBA" id="ARBA00023125"/>
    </source>
</evidence>
<dbReference type="Gene3D" id="1.10.290.10">
    <property type="entry name" value="Topoisomerase I, domain 4"/>
    <property type="match status" value="1"/>
</dbReference>
<dbReference type="RefSeq" id="WP_151934792.1">
    <property type="nucleotide sequence ID" value="NZ_JBCHGU010000012.1"/>
</dbReference>
<proteinExistence type="inferred from homology"/>
<dbReference type="SUPFAM" id="SSF56712">
    <property type="entry name" value="Prokaryotic type I DNA topoisomerase"/>
    <property type="match status" value="1"/>
</dbReference>
<keyword evidence="5" id="KW-0238">DNA-binding</keyword>
<dbReference type="Gene3D" id="1.10.460.10">
    <property type="entry name" value="Topoisomerase I, domain 2"/>
    <property type="match status" value="1"/>
</dbReference>
<comment type="caution">
    <text evidence="12">The sequence shown here is derived from an EMBL/GenBank/DDBJ whole genome shotgun (WGS) entry which is preliminary data.</text>
</comment>
<dbReference type="GO" id="GO:0043597">
    <property type="term" value="C:cytoplasmic replication fork"/>
    <property type="evidence" value="ECO:0007669"/>
    <property type="project" value="TreeGrafter"/>
</dbReference>
<evidence type="ECO:0000256" key="3">
    <source>
        <dbReference type="ARBA" id="ARBA00012891"/>
    </source>
</evidence>
<reference evidence="12 13" key="1">
    <citation type="journal article" date="2019" name="Nat. Med.">
        <title>A library of human gut bacterial isolates paired with longitudinal multiomics data enables mechanistic microbiome research.</title>
        <authorList>
            <person name="Poyet M."/>
            <person name="Groussin M."/>
            <person name="Gibbons S.M."/>
            <person name="Avila-Pacheco J."/>
            <person name="Jiang X."/>
            <person name="Kearney S.M."/>
            <person name="Perrotta A.R."/>
            <person name="Berdy B."/>
            <person name="Zhao S."/>
            <person name="Lieberman T.D."/>
            <person name="Swanson P.K."/>
            <person name="Smith M."/>
            <person name="Roesemann S."/>
            <person name="Alexander J.E."/>
            <person name="Rich S.A."/>
            <person name="Livny J."/>
            <person name="Vlamakis H."/>
            <person name="Clish C."/>
            <person name="Bullock K."/>
            <person name="Deik A."/>
            <person name="Scott J."/>
            <person name="Pierce K.A."/>
            <person name="Xavier R.J."/>
            <person name="Alm E.J."/>
        </authorList>
    </citation>
    <scope>NUCLEOTIDE SEQUENCE [LARGE SCALE GENOMIC DNA]</scope>
    <source>
        <strain evidence="12 13">BIOML-A58</strain>
    </source>
</reference>
<accession>A0A7J5PWG6</accession>
<evidence type="ECO:0000256" key="4">
    <source>
        <dbReference type="ARBA" id="ARBA00023029"/>
    </source>
</evidence>
<dbReference type="InterPro" id="IPR003602">
    <property type="entry name" value="Topo_IA_DNA-bd_dom"/>
</dbReference>
<dbReference type="AlphaFoldDB" id="A0A7J5PWG6"/>
<comment type="similarity">
    <text evidence="2">Belongs to the type IA topoisomerase family.</text>
</comment>
<dbReference type="PROSITE" id="PS00396">
    <property type="entry name" value="TOPO_IA_1"/>
    <property type="match status" value="1"/>
</dbReference>
<protein>
    <recommendedName>
        <fullName evidence="3">DNA topoisomerase</fullName>
        <ecNumber evidence="3">5.6.2.1</ecNumber>
    </recommendedName>
    <alternativeName>
        <fullName evidence="10">Omega-protein</fullName>
    </alternativeName>
    <alternativeName>
        <fullName evidence="9">Relaxing enzyme</fullName>
    </alternativeName>
    <alternativeName>
        <fullName evidence="7">Swivelase</fullName>
    </alternativeName>
    <alternativeName>
        <fullName evidence="8">Untwisting enzyme</fullName>
    </alternativeName>
</protein>
<name>A0A7J5PWG6_9BACE</name>
<evidence type="ECO:0000256" key="6">
    <source>
        <dbReference type="ARBA" id="ARBA00023235"/>
    </source>
</evidence>
<dbReference type="InterPro" id="IPR013825">
    <property type="entry name" value="Topo_IA_cen_sub2"/>
</dbReference>
<evidence type="ECO:0000256" key="9">
    <source>
        <dbReference type="ARBA" id="ARBA00032235"/>
    </source>
</evidence>
<sequence>MIAILTDKPNVGKEIARILGAQTRENGYMTGNGYMVTWTFGNMLSLAMPKDYGIERPEREDFPLNPTPFKLMVKHVKTDTGWVPDINAILQLKVIEKVFAACDTIIAATDASREGEMVFRYLYQYLDCHKPYRRLWISSLTDEAVLEGMANLKAGSLFDPMFLAADSRNKADWLLGMNASYAICQTTGTGNNSLGRVQTPVLAAISSRYRERENHIATDTFPVFVSLYKDNILFKMRCTEELTDREAATRFYGDCKAAGQARITAVSRQVKEIEPPALYNLTELQKDACRHYGMTAGKSLEIVQRLYEKKLISYPRTSSRFLSRDVYDRLPSTMEKILNRKEFRPYVRTMGINIFDLPDRVVDEKRVAEHHAIIITNMYPEALEREEMQLYLMIIGRMLEAFMPACKVEYTTVDAICAARNFRCHTYRIIEKGWFGIFEREDEIAGQQYHPTPIPELKNGETVTVTGCNLIHKKDLPVSAYTDAGLIEYMDTAGLGTVATRTGILQTLIDRKYVRYSGGYIIPTRKGLYIYETVRGMKIADPALTSGWETQLAGMEQGKLTQEEFLEGALKLTGEVTEEIFRKYQK</sequence>
<dbReference type="PROSITE" id="PS52039">
    <property type="entry name" value="TOPO_IA_2"/>
    <property type="match status" value="1"/>
</dbReference>
<evidence type="ECO:0000259" key="11">
    <source>
        <dbReference type="PROSITE" id="PS52039"/>
    </source>
</evidence>
<evidence type="ECO:0000256" key="8">
    <source>
        <dbReference type="ARBA" id="ARBA00031985"/>
    </source>
</evidence>
<dbReference type="InterPro" id="IPR013824">
    <property type="entry name" value="Topo_IA_cen_sub1"/>
</dbReference>
<dbReference type="Pfam" id="PF01131">
    <property type="entry name" value="Topoisom_bac"/>
    <property type="match status" value="1"/>
</dbReference>
<dbReference type="CDD" id="cd03362">
    <property type="entry name" value="TOPRIM_TopoIA_TopoIII"/>
    <property type="match status" value="1"/>
</dbReference>
<dbReference type="GO" id="GO:0006310">
    <property type="term" value="P:DNA recombination"/>
    <property type="evidence" value="ECO:0007669"/>
    <property type="project" value="TreeGrafter"/>
</dbReference>
<evidence type="ECO:0000313" key="12">
    <source>
        <dbReference type="EMBL" id="KAB6147369.1"/>
    </source>
</evidence>
<keyword evidence="4" id="KW-0799">Topoisomerase</keyword>
<dbReference type="SMART" id="SM00493">
    <property type="entry name" value="TOPRIM"/>
    <property type="match status" value="1"/>
</dbReference>
<dbReference type="InterPro" id="IPR013826">
    <property type="entry name" value="Topo_IA_cen_sub3"/>
</dbReference>
<evidence type="ECO:0000313" key="13">
    <source>
        <dbReference type="Proteomes" id="UP000434604"/>
    </source>
</evidence>
<comment type="catalytic activity">
    <reaction evidence="1">
        <text>ATP-independent breakage of single-stranded DNA, followed by passage and rejoining.</text>
        <dbReference type="EC" id="5.6.2.1"/>
    </reaction>
</comment>
<dbReference type="InterPro" id="IPR023406">
    <property type="entry name" value="Topo_IA_AS"/>
</dbReference>
<dbReference type="Gene3D" id="2.70.20.10">
    <property type="entry name" value="Topoisomerase I, domain 3"/>
    <property type="match status" value="1"/>
</dbReference>
<dbReference type="PRINTS" id="PR00417">
    <property type="entry name" value="PRTPISMRASEI"/>
</dbReference>
<feature type="domain" description="Topo IA-type catalytic" evidence="11">
    <location>
        <begin position="158"/>
        <end position="577"/>
    </location>
</feature>
<dbReference type="PANTHER" id="PTHR11390">
    <property type="entry name" value="PROKARYOTIC DNA TOPOISOMERASE"/>
    <property type="match status" value="1"/>
</dbReference>
<dbReference type="PANTHER" id="PTHR11390:SF21">
    <property type="entry name" value="DNA TOPOISOMERASE 3-ALPHA"/>
    <property type="match status" value="1"/>
</dbReference>
<dbReference type="InterPro" id="IPR034144">
    <property type="entry name" value="TOPRIM_TopoIII"/>
</dbReference>
<evidence type="ECO:0000256" key="10">
    <source>
        <dbReference type="ARBA" id="ARBA00032877"/>
    </source>
</evidence>
<dbReference type="Proteomes" id="UP000434604">
    <property type="component" value="Unassembled WGS sequence"/>
</dbReference>
<dbReference type="GO" id="GO:0003677">
    <property type="term" value="F:DNA binding"/>
    <property type="evidence" value="ECO:0007669"/>
    <property type="project" value="UniProtKB-KW"/>
</dbReference>
<dbReference type="SMART" id="SM00437">
    <property type="entry name" value="TOP1Ac"/>
    <property type="match status" value="1"/>
</dbReference>
<dbReference type="GO" id="GO:0003917">
    <property type="term" value="F:DNA topoisomerase type I (single strand cut, ATP-independent) activity"/>
    <property type="evidence" value="ECO:0007669"/>
    <property type="project" value="UniProtKB-EC"/>
</dbReference>
<dbReference type="InterPro" id="IPR000380">
    <property type="entry name" value="Topo_IA"/>
</dbReference>
<organism evidence="12 13">
    <name type="scientific">Bacteroides xylanisolvens</name>
    <dbReference type="NCBI Taxonomy" id="371601"/>
    <lineage>
        <taxon>Bacteria</taxon>
        <taxon>Pseudomonadati</taxon>
        <taxon>Bacteroidota</taxon>
        <taxon>Bacteroidia</taxon>
        <taxon>Bacteroidales</taxon>
        <taxon>Bacteroidaceae</taxon>
        <taxon>Bacteroides</taxon>
    </lineage>
</organism>
<dbReference type="GO" id="GO:0006265">
    <property type="term" value="P:DNA topological change"/>
    <property type="evidence" value="ECO:0007669"/>
    <property type="project" value="InterPro"/>
</dbReference>
<dbReference type="GO" id="GO:0006281">
    <property type="term" value="P:DNA repair"/>
    <property type="evidence" value="ECO:0007669"/>
    <property type="project" value="TreeGrafter"/>
</dbReference>